<comment type="function">
    <text evidence="1 5">PPIases accelerate the folding of proteins. It catalyzes the cis-trans isomerization of proline imidic peptide bonds in oligopeptides.</text>
</comment>
<dbReference type="AlphaFoldDB" id="A1STV4"/>
<comment type="similarity">
    <text evidence="2 5">Belongs to the cyclophilin-type PPIase family.</text>
</comment>
<dbReference type="PROSITE" id="PS00170">
    <property type="entry name" value="CSA_PPIASE_1"/>
    <property type="match status" value="1"/>
</dbReference>
<dbReference type="SUPFAM" id="SSF50891">
    <property type="entry name" value="Cyclophilin-like"/>
    <property type="match status" value="1"/>
</dbReference>
<dbReference type="InterPro" id="IPR020892">
    <property type="entry name" value="Cyclophilin-type_PPIase_CS"/>
</dbReference>
<dbReference type="Gene3D" id="2.40.100.10">
    <property type="entry name" value="Cyclophilin-like"/>
    <property type="match status" value="1"/>
</dbReference>
<evidence type="ECO:0000256" key="4">
    <source>
        <dbReference type="ARBA" id="ARBA00023235"/>
    </source>
</evidence>
<dbReference type="STRING" id="357804.Ping_1080"/>
<proteinExistence type="inferred from homology"/>
<dbReference type="Proteomes" id="UP000000639">
    <property type="component" value="Chromosome"/>
</dbReference>
<evidence type="ECO:0000256" key="5">
    <source>
        <dbReference type="RuleBase" id="RU363019"/>
    </source>
</evidence>
<dbReference type="PANTHER" id="PTHR43246">
    <property type="entry name" value="PEPTIDYL-PROLYL CIS-TRANS ISOMERASE CYP38, CHLOROPLASTIC"/>
    <property type="match status" value="1"/>
</dbReference>
<dbReference type="eggNOG" id="COG0652">
    <property type="taxonomic scope" value="Bacteria"/>
</dbReference>
<keyword evidence="4 5" id="KW-0413">Isomerase</keyword>
<sequence length="180" mass="20129">MKHLISIFLLFLSFSVFSDENPTVLMETSQGPIIIELYPTLAPKTVDNFLKYVQTDGFKQTTFHRIINNFMIQGGGFEVSGKKAVTFAAIENESRNGLSNKRGTIAMARTNNPHSATRQFFINHNDNHFLDAQDERWGYSVFGKVIKGMEVVDKIAMVKTGAGDKPIQTVIINRISAGKK</sequence>
<dbReference type="InterPro" id="IPR044665">
    <property type="entry name" value="E_coli_cyclophilin_A-like"/>
</dbReference>
<dbReference type="InterPro" id="IPR024936">
    <property type="entry name" value="Cyclophilin-type_PPIase"/>
</dbReference>
<dbReference type="EC" id="5.2.1.8" evidence="5"/>
<organism evidence="7 8">
    <name type="scientific">Psychromonas ingrahamii (strain DSM 17664 / CCUG 51855 / 37)</name>
    <dbReference type="NCBI Taxonomy" id="357804"/>
    <lineage>
        <taxon>Bacteria</taxon>
        <taxon>Pseudomonadati</taxon>
        <taxon>Pseudomonadota</taxon>
        <taxon>Gammaproteobacteria</taxon>
        <taxon>Alteromonadales</taxon>
        <taxon>Psychromonadaceae</taxon>
        <taxon>Psychromonas</taxon>
    </lineage>
</organism>
<dbReference type="EMBL" id="CP000510">
    <property type="protein sequence ID" value="ABM02919.1"/>
    <property type="molecule type" value="Genomic_DNA"/>
</dbReference>
<dbReference type="Pfam" id="PF00160">
    <property type="entry name" value="Pro_isomerase"/>
    <property type="match status" value="1"/>
</dbReference>
<comment type="catalytic activity">
    <reaction evidence="5">
        <text>[protein]-peptidylproline (omega=180) = [protein]-peptidylproline (omega=0)</text>
        <dbReference type="Rhea" id="RHEA:16237"/>
        <dbReference type="Rhea" id="RHEA-COMP:10747"/>
        <dbReference type="Rhea" id="RHEA-COMP:10748"/>
        <dbReference type="ChEBI" id="CHEBI:83833"/>
        <dbReference type="ChEBI" id="CHEBI:83834"/>
        <dbReference type="EC" id="5.2.1.8"/>
    </reaction>
</comment>
<feature type="signal peptide" evidence="5">
    <location>
        <begin position="1"/>
        <end position="18"/>
    </location>
</feature>
<name>A1STV4_PSYIN</name>
<dbReference type="GO" id="GO:0006457">
    <property type="term" value="P:protein folding"/>
    <property type="evidence" value="ECO:0007669"/>
    <property type="project" value="InterPro"/>
</dbReference>
<dbReference type="KEGG" id="pin:Ping_1080"/>
<keyword evidence="8" id="KW-1185">Reference proteome</keyword>
<dbReference type="RefSeq" id="WP_011769482.1">
    <property type="nucleotide sequence ID" value="NC_008709.1"/>
</dbReference>
<keyword evidence="3 5" id="KW-0697">Rotamase</keyword>
<feature type="domain" description="PPIase cyclophilin-type" evidence="6">
    <location>
        <begin position="27"/>
        <end position="177"/>
    </location>
</feature>
<dbReference type="InterPro" id="IPR002130">
    <property type="entry name" value="Cyclophilin-type_PPIase_dom"/>
</dbReference>
<evidence type="ECO:0000313" key="8">
    <source>
        <dbReference type="Proteomes" id="UP000000639"/>
    </source>
</evidence>
<dbReference type="OrthoDB" id="9807797at2"/>
<dbReference type="PROSITE" id="PS50072">
    <property type="entry name" value="CSA_PPIASE_2"/>
    <property type="match status" value="1"/>
</dbReference>
<evidence type="ECO:0000256" key="2">
    <source>
        <dbReference type="ARBA" id="ARBA00007365"/>
    </source>
</evidence>
<dbReference type="PIRSF" id="PIRSF001467">
    <property type="entry name" value="Peptidylpro_ismrse"/>
    <property type="match status" value="1"/>
</dbReference>
<dbReference type="HOGENOM" id="CLU_012062_16_9_6"/>
<keyword evidence="5" id="KW-0732">Signal</keyword>
<evidence type="ECO:0000256" key="3">
    <source>
        <dbReference type="ARBA" id="ARBA00023110"/>
    </source>
</evidence>
<dbReference type="PRINTS" id="PR00153">
    <property type="entry name" value="CSAPPISMRASE"/>
</dbReference>
<gene>
    <name evidence="7" type="ordered locus">Ping_1080</name>
</gene>
<protein>
    <recommendedName>
        <fullName evidence="5">Peptidyl-prolyl cis-trans isomerase</fullName>
        <shortName evidence="5">PPIase</shortName>
        <ecNumber evidence="5">5.2.1.8</ecNumber>
    </recommendedName>
</protein>
<evidence type="ECO:0000313" key="7">
    <source>
        <dbReference type="EMBL" id="ABM02919.1"/>
    </source>
</evidence>
<evidence type="ECO:0000256" key="1">
    <source>
        <dbReference type="ARBA" id="ARBA00002388"/>
    </source>
</evidence>
<dbReference type="InterPro" id="IPR029000">
    <property type="entry name" value="Cyclophilin-like_dom_sf"/>
</dbReference>
<accession>A1STV4</accession>
<reference evidence="7 8" key="1">
    <citation type="submission" date="2007-01" db="EMBL/GenBank/DDBJ databases">
        <title>Complete sequence of Psychromonas ingrahamii 37.</title>
        <authorList>
            <consortium name="US DOE Joint Genome Institute"/>
            <person name="Copeland A."/>
            <person name="Lucas S."/>
            <person name="Lapidus A."/>
            <person name="Barry K."/>
            <person name="Detter J.C."/>
            <person name="Glavina del Rio T."/>
            <person name="Hammon N."/>
            <person name="Israni S."/>
            <person name="Dalin E."/>
            <person name="Tice H."/>
            <person name="Pitluck S."/>
            <person name="Thompson L.S."/>
            <person name="Brettin T."/>
            <person name="Bruce D."/>
            <person name="Han C."/>
            <person name="Tapia R."/>
            <person name="Schmutz J."/>
            <person name="Larimer F."/>
            <person name="Land M."/>
            <person name="Hauser L."/>
            <person name="Kyrpides N."/>
            <person name="Ivanova N."/>
            <person name="Staley J."/>
            <person name="Richardson P."/>
        </authorList>
    </citation>
    <scope>NUCLEOTIDE SEQUENCE [LARGE SCALE GENOMIC DNA]</scope>
    <source>
        <strain evidence="7 8">37</strain>
    </source>
</reference>
<dbReference type="GO" id="GO:0003755">
    <property type="term" value="F:peptidyl-prolyl cis-trans isomerase activity"/>
    <property type="evidence" value="ECO:0007669"/>
    <property type="project" value="UniProtKB-UniRule"/>
</dbReference>
<feature type="chain" id="PRO_5006521657" description="Peptidyl-prolyl cis-trans isomerase" evidence="5">
    <location>
        <begin position="19"/>
        <end position="180"/>
    </location>
</feature>
<evidence type="ECO:0000259" key="6">
    <source>
        <dbReference type="PROSITE" id="PS50072"/>
    </source>
</evidence>